<evidence type="ECO:0000313" key="4">
    <source>
        <dbReference type="Proteomes" id="UP001151002"/>
    </source>
</evidence>
<organism evidence="3 4">
    <name type="scientific">Paractinoplanes pyxinae</name>
    <dbReference type="NCBI Taxonomy" id="2997416"/>
    <lineage>
        <taxon>Bacteria</taxon>
        <taxon>Bacillati</taxon>
        <taxon>Actinomycetota</taxon>
        <taxon>Actinomycetes</taxon>
        <taxon>Micromonosporales</taxon>
        <taxon>Micromonosporaceae</taxon>
        <taxon>Paractinoplanes</taxon>
    </lineage>
</organism>
<keyword evidence="1 2" id="KW-0732">Signal</keyword>
<feature type="signal peptide" evidence="2">
    <location>
        <begin position="1"/>
        <end position="22"/>
    </location>
</feature>
<reference evidence="3" key="1">
    <citation type="submission" date="2022-11" db="EMBL/GenBank/DDBJ databases">
        <authorList>
            <person name="Somphong A."/>
            <person name="Phongsopitanun W."/>
        </authorList>
    </citation>
    <scope>NUCLEOTIDE SEQUENCE</scope>
    <source>
        <strain evidence="3">Pm04-4</strain>
    </source>
</reference>
<dbReference type="Pfam" id="PF13517">
    <property type="entry name" value="FG-GAP_3"/>
    <property type="match status" value="3"/>
</dbReference>
<dbReference type="PANTHER" id="PTHR44103">
    <property type="entry name" value="PROPROTEIN CONVERTASE P"/>
    <property type="match status" value="1"/>
</dbReference>
<comment type="caution">
    <text evidence="3">The sequence shown here is derived from an EMBL/GenBank/DDBJ whole genome shotgun (WGS) entry which is preliminary data.</text>
</comment>
<dbReference type="EMBL" id="JAPNTZ010000014">
    <property type="protein sequence ID" value="MCY1143193.1"/>
    <property type="molecule type" value="Genomic_DNA"/>
</dbReference>
<dbReference type="Proteomes" id="UP001151002">
    <property type="component" value="Unassembled WGS sequence"/>
</dbReference>
<dbReference type="InterPro" id="IPR028994">
    <property type="entry name" value="Integrin_alpha_N"/>
</dbReference>
<accession>A0ABT4B9L6</accession>
<evidence type="ECO:0000256" key="2">
    <source>
        <dbReference type="SAM" id="SignalP"/>
    </source>
</evidence>
<dbReference type="InterPro" id="IPR013517">
    <property type="entry name" value="FG-GAP"/>
</dbReference>
<gene>
    <name evidence="3" type="ORF">OWR29_34790</name>
</gene>
<sequence length="375" mass="38542">MKTVAMAAGILLALTPVAPASAASSGTFLPVRYLSTGSIETNAVAVADVTGDGRPDILAGLGPADNTETSALLVFAQRADRTYGAPTRIAGHSTYYDVRLAAGDVDGDGRTDVAMATSKGVDVFYQRGGKLTAPVLVPGPTDDVAIADINADGRRDLVVSAGIGRVRIHHQTTAKTFPASVTLSAPVPDVTVVDQVFVADFNGDGRLDVAQAFGAGAWVRLRQANGSYAAATSYQAPSYLTQAAAVGDVTGDKKADLVLSSSRNQPDAAVNVFAQQAGGLSRTPTVYPAYDCPAGLAIGDLTGDGRADLVAAHASWLATTVFLQQTTRRLGAYTVNPIDGVGNQPDALAIADVTGDGKPDILSVAYTKLAILQQR</sequence>
<dbReference type="PANTHER" id="PTHR44103:SF1">
    <property type="entry name" value="PROPROTEIN CONVERTASE P"/>
    <property type="match status" value="1"/>
</dbReference>
<proteinExistence type="predicted"/>
<dbReference type="SUPFAM" id="SSF69318">
    <property type="entry name" value="Integrin alpha N-terminal domain"/>
    <property type="match status" value="2"/>
</dbReference>
<keyword evidence="4" id="KW-1185">Reference proteome</keyword>
<evidence type="ECO:0000256" key="1">
    <source>
        <dbReference type="ARBA" id="ARBA00022729"/>
    </source>
</evidence>
<feature type="chain" id="PRO_5045996809" evidence="2">
    <location>
        <begin position="23"/>
        <end position="375"/>
    </location>
</feature>
<name>A0ABT4B9L6_9ACTN</name>
<dbReference type="RefSeq" id="WP_267567702.1">
    <property type="nucleotide sequence ID" value="NZ_JAPNTZ010000014.1"/>
</dbReference>
<evidence type="ECO:0000313" key="3">
    <source>
        <dbReference type="EMBL" id="MCY1143193.1"/>
    </source>
</evidence>
<dbReference type="Gene3D" id="2.130.10.130">
    <property type="entry name" value="Integrin alpha, N-terminal"/>
    <property type="match status" value="3"/>
</dbReference>
<protein>
    <submittedName>
        <fullName evidence="3">VCBS repeat-containing protein</fullName>
    </submittedName>
</protein>